<evidence type="ECO:0000313" key="2">
    <source>
        <dbReference type="Proteomes" id="UP001597189"/>
    </source>
</evidence>
<dbReference type="Proteomes" id="UP001597189">
    <property type="component" value="Unassembled WGS sequence"/>
</dbReference>
<dbReference type="RefSeq" id="WP_203643998.1">
    <property type="nucleotide sequence ID" value="NZ_BOLN01000003.1"/>
</dbReference>
<dbReference type="EMBL" id="JBHTOD010000003">
    <property type="protein sequence ID" value="MFD1455020.1"/>
    <property type="molecule type" value="Genomic_DNA"/>
</dbReference>
<protein>
    <submittedName>
        <fullName evidence="1">Uncharacterized protein</fullName>
    </submittedName>
</protein>
<gene>
    <name evidence="1" type="ORF">ACFQ44_04865</name>
</gene>
<keyword evidence="2" id="KW-1185">Reference proteome</keyword>
<evidence type="ECO:0000313" key="1">
    <source>
        <dbReference type="EMBL" id="MFD1455020.1"/>
    </source>
</evidence>
<name>A0ABW4D2Q8_9LACO</name>
<accession>A0ABW4D2Q8</accession>
<reference evidence="2" key="1">
    <citation type="journal article" date="2019" name="Int. J. Syst. Evol. Microbiol.">
        <title>The Global Catalogue of Microorganisms (GCM) 10K type strain sequencing project: providing services to taxonomists for standard genome sequencing and annotation.</title>
        <authorList>
            <consortium name="The Broad Institute Genomics Platform"/>
            <consortium name="The Broad Institute Genome Sequencing Center for Infectious Disease"/>
            <person name="Wu L."/>
            <person name="Ma J."/>
        </authorList>
    </citation>
    <scope>NUCLEOTIDE SEQUENCE [LARGE SCALE GENOMIC DNA]</scope>
    <source>
        <strain evidence="2">CCM 8979</strain>
    </source>
</reference>
<comment type="caution">
    <text evidence="1">The sequence shown here is derived from an EMBL/GenBank/DDBJ whole genome shotgun (WGS) entry which is preliminary data.</text>
</comment>
<proteinExistence type="predicted"/>
<sequence>MSDMRHNAKQWIKKPVSWLEMVLVLLVLLLTFTPFIPSNAVRLCILQNGHPIAAVLSGPSKLPKSEIKYYSGSKQQLHYQINVPFSTDSADVDVLVVHKVSKNHFYNKYVATLAYAVGP</sequence>
<organism evidence="1 2">
    <name type="scientific">Levilactobacillus lanxiensis</name>
    <dbReference type="NCBI Taxonomy" id="2799568"/>
    <lineage>
        <taxon>Bacteria</taxon>
        <taxon>Bacillati</taxon>
        <taxon>Bacillota</taxon>
        <taxon>Bacilli</taxon>
        <taxon>Lactobacillales</taxon>
        <taxon>Lactobacillaceae</taxon>
        <taxon>Levilactobacillus</taxon>
    </lineage>
</organism>